<dbReference type="PANTHER" id="PTHR10907">
    <property type="entry name" value="REGUCALCIN"/>
    <property type="match status" value="1"/>
</dbReference>
<organism evidence="5 6">
    <name type="scientific">Flavimaribacter sediminis</name>
    <dbReference type="NCBI Taxonomy" id="2865987"/>
    <lineage>
        <taxon>Bacteria</taxon>
        <taxon>Pseudomonadati</taxon>
        <taxon>Pseudomonadota</taxon>
        <taxon>Alphaproteobacteria</taxon>
        <taxon>Hyphomicrobiales</taxon>
        <taxon>Rhizobiaceae</taxon>
        <taxon>Flavimaribacter</taxon>
    </lineage>
</organism>
<accession>A0AAE2ZN79</accession>
<comment type="caution">
    <text evidence="5">The sequence shown here is derived from an EMBL/GenBank/DDBJ whole genome shotgun (WGS) entry which is preliminary data.</text>
</comment>
<evidence type="ECO:0000256" key="1">
    <source>
        <dbReference type="ARBA" id="ARBA00008853"/>
    </source>
</evidence>
<dbReference type="RefSeq" id="WP_220228086.1">
    <property type="nucleotide sequence ID" value="NZ_JAICBX010000002.1"/>
</dbReference>
<feature type="binding site" evidence="3">
    <location>
        <position position="201"/>
    </location>
    <ligand>
        <name>a divalent metal cation</name>
        <dbReference type="ChEBI" id="CHEBI:60240"/>
    </ligand>
</feature>
<dbReference type="Pfam" id="PF08450">
    <property type="entry name" value="SGL"/>
    <property type="match status" value="1"/>
</dbReference>
<feature type="binding site" evidence="3">
    <location>
        <position position="149"/>
    </location>
    <ligand>
        <name>a divalent metal cation</name>
        <dbReference type="ChEBI" id="CHEBI:60240"/>
    </ligand>
</feature>
<feature type="domain" description="SMP-30/Gluconolactonase/LRE-like region" evidence="4">
    <location>
        <begin position="18"/>
        <end position="259"/>
    </location>
</feature>
<evidence type="ECO:0000259" key="4">
    <source>
        <dbReference type="Pfam" id="PF08450"/>
    </source>
</evidence>
<keyword evidence="3" id="KW-0479">Metal-binding</keyword>
<feature type="active site" description="Proton donor/acceptor" evidence="2">
    <location>
        <position position="201"/>
    </location>
</feature>
<evidence type="ECO:0000313" key="6">
    <source>
        <dbReference type="Proteomes" id="UP001196509"/>
    </source>
</evidence>
<dbReference type="PANTHER" id="PTHR10907:SF47">
    <property type="entry name" value="REGUCALCIN"/>
    <property type="match status" value="1"/>
</dbReference>
<dbReference type="InterPro" id="IPR013658">
    <property type="entry name" value="SGL"/>
</dbReference>
<comment type="cofactor">
    <cofactor evidence="3">
        <name>Zn(2+)</name>
        <dbReference type="ChEBI" id="CHEBI:29105"/>
    </cofactor>
    <text evidence="3">Binds 1 divalent metal cation per subunit.</text>
</comment>
<sequence>MNQTVATYKDFSETACEVGEGPTYDTATGTTYWFDIPGKTLLEMSGKGEETIHTLPFAASLLAVIDDQSQLIATENGLFRRTVADGSLTLIKELEPDKPENRSNDGRVHPSGALWIGTMGWQSADNAGAIYHYYKGELRTLFDGITVPNAICFTADGATGYFTDSPARKVMKVALDPATGLPVATPTVFLDEAASDRGFADGAVVDADGNFWCARWDGGCVQGFDPSGVCFETIELPTDRVTCPAFTGRDLSRMIVTSAYIGLDDDQMRAQPDAGETFLLEARFRGKADPRVLI</sequence>
<protein>
    <submittedName>
        <fullName evidence="5">SMP-30/gluconolactonase/LRE family protein</fullName>
    </submittedName>
</protein>
<dbReference type="InterPro" id="IPR005511">
    <property type="entry name" value="SMP-30"/>
</dbReference>
<feature type="binding site" evidence="3">
    <location>
        <position position="102"/>
    </location>
    <ligand>
        <name>substrate</name>
    </ligand>
</feature>
<dbReference type="GO" id="GO:0019853">
    <property type="term" value="P:L-ascorbic acid biosynthetic process"/>
    <property type="evidence" value="ECO:0007669"/>
    <property type="project" value="TreeGrafter"/>
</dbReference>
<keyword evidence="3" id="KW-0862">Zinc</keyword>
<evidence type="ECO:0000256" key="2">
    <source>
        <dbReference type="PIRSR" id="PIRSR605511-1"/>
    </source>
</evidence>
<dbReference type="SUPFAM" id="SSF63829">
    <property type="entry name" value="Calcium-dependent phosphotriesterase"/>
    <property type="match status" value="1"/>
</dbReference>
<proteinExistence type="inferred from homology"/>
<dbReference type="GO" id="GO:0005509">
    <property type="term" value="F:calcium ion binding"/>
    <property type="evidence" value="ECO:0007669"/>
    <property type="project" value="TreeGrafter"/>
</dbReference>
<dbReference type="AlphaFoldDB" id="A0AAE2ZN79"/>
<feature type="binding site" evidence="3">
    <location>
        <position position="20"/>
    </location>
    <ligand>
        <name>a divalent metal cation</name>
        <dbReference type="ChEBI" id="CHEBI:60240"/>
    </ligand>
</feature>
<dbReference type="Proteomes" id="UP001196509">
    <property type="component" value="Unassembled WGS sequence"/>
</dbReference>
<dbReference type="EMBL" id="JAICBX010000002">
    <property type="protein sequence ID" value="MBW8637378.1"/>
    <property type="molecule type" value="Genomic_DNA"/>
</dbReference>
<feature type="binding site" evidence="3">
    <location>
        <position position="104"/>
    </location>
    <ligand>
        <name>substrate</name>
    </ligand>
</feature>
<dbReference type="GO" id="GO:0004341">
    <property type="term" value="F:gluconolactonase activity"/>
    <property type="evidence" value="ECO:0007669"/>
    <property type="project" value="TreeGrafter"/>
</dbReference>
<evidence type="ECO:0000313" key="5">
    <source>
        <dbReference type="EMBL" id="MBW8637378.1"/>
    </source>
</evidence>
<keyword evidence="6" id="KW-1185">Reference proteome</keyword>
<dbReference type="Gene3D" id="2.120.10.30">
    <property type="entry name" value="TolB, C-terminal domain"/>
    <property type="match status" value="1"/>
</dbReference>
<dbReference type="InterPro" id="IPR011042">
    <property type="entry name" value="6-blade_b-propeller_TolB-like"/>
</dbReference>
<reference evidence="5" key="1">
    <citation type="submission" date="2021-08" db="EMBL/GenBank/DDBJ databases">
        <title>Hoeflea bacterium WL0058 sp. nov., isolated from the sediment.</title>
        <authorList>
            <person name="Wang L."/>
            <person name="Zhang D."/>
        </authorList>
    </citation>
    <scope>NUCLEOTIDE SEQUENCE</scope>
    <source>
        <strain evidence="5">WL0058</strain>
    </source>
</reference>
<comment type="similarity">
    <text evidence="1">Belongs to the SMP-30/CGR1 family.</text>
</comment>
<dbReference type="PRINTS" id="PR01790">
    <property type="entry name" value="SMP30FAMILY"/>
</dbReference>
<evidence type="ECO:0000256" key="3">
    <source>
        <dbReference type="PIRSR" id="PIRSR605511-2"/>
    </source>
</evidence>
<name>A0AAE2ZN79_9HYPH</name>
<gene>
    <name evidence="5" type="ORF">K1W69_09280</name>
</gene>